<proteinExistence type="predicted"/>
<evidence type="ECO:0000313" key="2">
    <source>
        <dbReference type="EMBL" id="GAH48625.1"/>
    </source>
</evidence>
<name>X1GUU1_9ZZZZ</name>
<sequence>MQKFLLRLLIAVICISIIATFSLIGCKEEATPAKEAVKETTEEEVEEEEVDITLMHDKGGTPNFQPYFEAVGEKTKELLNVSVTPVPYPSTDVLWLQYDLL</sequence>
<keyword evidence="1" id="KW-0472">Membrane</keyword>
<protein>
    <submittedName>
        <fullName evidence="2">Uncharacterized protein</fullName>
    </submittedName>
</protein>
<feature type="non-terminal residue" evidence="2">
    <location>
        <position position="101"/>
    </location>
</feature>
<dbReference type="PROSITE" id="PS51257">
    <property type="entry name" value="PROKAR_LIPOPROTEIN"/>
    <property type="match status" value="1"/>
</dbReference>
<keyword evidence="1" id="KW-0812">Transmembrane</keyword>
<dbReference type="AlphaFoldDB" id="X1GUU1"/>
<evidence type="ECO:0000256" key="1">
    <source>
        <dbReference type="SAM" id="Phobius"/>
    </source>
</evidence>
<keyword evidence="1" id="KW-1133">Transmembrane helix</keyword>
<gene>
    <name evidence="2" type="ORF">S03H2_35458</name>
</gene>
<organism evidence="2">
    <name type="scientific">marine sediment metagenome</name>
    <dbReference type="NCBI Taxonomy" id="412755"/>
    <lineage>
        <taxon>unclassified sequences</taxon>
        <taxon>metagenomes</taxon>
        <taxon>ecological metagenomes</taxon>
    </lineage>
</organism>
<comment type="caution">
    <text evidence="2">The sequence shown here is derived from an EMBL/GenBank/DDBJ whole genome shotgun (WGS) entry which is preliminary data.</text>
</comment>
<feature type="transmembrane region" description="Helical" evidence="1">
    <location>
        <begin position="6"/>
        <end position="26"/>
    </location>
</feature>
<accession>X1GUU1</accession>
<reference evidence="2" key="1">
    <citation type="journal article" date="2014" name="Front. Microbiol.">
        <title>High frequency of phylogenetically diverse reductive dehalogenase-homologous genes in deep subseafloor sedimentary metagenomes.</title>
        <authorList>
            <person name="Kawai M."/>
            <person name="Futagami T."/>
            <person name="Toyoda A."/>
            <person name="Takaki Y."/>
            <person name="Nishi S."/>
            <person name="Hori S."/>
            <person name="Arai W."/>
            <person name="Tsubouchi T."/>
            <person name="Morono Y."/>
            <person name="Uchiyama I."/>
            <person name="Ito T."/>
            <person name="Fujiyama A."/>
            <person name="Inagaki F."/>
            <person name="Takami H."/>
        </authorList>
    </citation>
    <scope>NUCLEOTIDE SEQUENCE</scope>
    <source>
        <strain evidence="2">Expedition CK06-06</strain>
    </source>
</reference>
<dbReference type="EMBL" id="BARU01021689">
    <property type="protein sequence ID" value="GAH48625.1"/>
    <property type="molecule type" value="Genomic_DNA"/>
</dbReference>